<comment type="caution">
    <text evidence="2">The sequence shown here is derived from an EMBL/GenBank/DDBJ whole genome shotgun (WGS) entry which is preliminary data.</text>
</comment>
<dbReference type="Proteomes" id="UP000308133">
    <property type="component" value="Unassembled WGS sequence"/>
</dbReference>
<gene>
    <name evidence="2" type="ORF">C1H76_4219</name>
</gene>
<sequence length="172" mass="19259">MVRTRAQTKDRPEGQPTDSTDQKKSPSGTSTTPKNWEKNCDVLTDGGYTHYRERTATHPDELADLMISKYQGDLNNIIKQNDEDKVKVCMAIKVIKGIGDLAVNTFCDTVQHVWPFLALFLDDRSMAVAKDIGIEGDLKSIWEAVGKDPLEMAKLASALTHIRLENRQAELQ</sequence>
<evidence type="ECO:0000256" key="1">
    <source>
        <dbReference type="SAM" id="MobiDB-lite"/>
    </source>
</evidence>
<organism evidence="2 3">
    <name type="scientific">Elsinoe australis</name>
    <dbReference type="NCBI Taxonomy" id="40998"/>
    <lineage>
        <taxon>Eukaryota</taxon>
        <taxon>Fungi</taxon>
        <taxon>Dikarya</taxon>
        <taxon>Ascomycota</taxon>
        <taxon>Pezizomycotina</taxon>
        <taxon>Dothideomycetes</taxon>
        <taxon>Dothideomycetidae</taxon>
        <taxon>Myriangiales</taxon>
        <taxon>Elsinoaceae</taxon>
        <taxon>Elsinoe</taxon>
    </lineage>
</organism>
<name>A0A4V6DX81_9PEZI</name>
<accession>A0A4V6DX81</accession>
<feature type="compositionally biased region" description="Polar residues" evidence="1">
    <location>
        <begin position="25"/>
        <end position="34"/>
    </location>
</feature>
<dbReference type="AlphaFoldDB" id="A0A4V6DX81"/>
<evidence type="ECO:0000313" key="2">
    <source>
        <dbReference type="EMBL" id="TKX23702.1"/>
    </source>
</evidence>
<protein>
    <submittedName>
        <fullName evidence="2">Uncharacterized protein</fullName>
    </submittedName>
</protein>
<feature type="region of interest" description="Disordered" evidence="1">
    <location>
        <begin position="1"/>
        <end position="37"/>
    </location>
</feature>
<evidence type="ECO:0000313" key="3">
    <source>
        <dbReference type="Proteomes" id="UP000308133"/>
    </source>
</evidence>
<proteinExistence type="predicted"/>
<reference evidence="2 3" key="1">
    <citation type="submission" date="2018-02" db="EMBL/GenBank/DDBJ databases">
        <title>Draft genome sequences of Elsinoe sp., causing black scab on jojoba.</title>
        <authorList>
            <person name="Stodart B."/>
            <person name="Jeffress S."/>
            <person name="Ash G."/>
            <person name="Arun Chinnappa K."/>
        </authorList>
    </citation>
    <scope>NUCLEOTIDE SEQUENCE [LARGE SCALE GENOMIC DNA]</scope>
    <source>
        <strain evidence="2 3">Hillstone_2</strain>
    </source>
</reference>
<dbReference type="EMBL" id="PTQR01000053">
    <property type="protein sequence ID" value="TKX23702.1"/>
    <property type="molecule type" value="Genomic_DNA"/>
</dbReference>